<sequence length="152" mass="17133">MCDVHTRVLRAAKHEAESRSTLSRHARERGPSSVIHFSRSRSVRERGSWLAIDWVYWVNISTTQCLIAGKSELACRSSKNSADFPAIKEEARLDSRTIAFVLMQFRTDRDMPFSRKTANQHSRYNSRATTRSAAETVPNDAIPPLIVVNGSS</sequence>
<keyword evidence="3" id="KW-1185">Reference proteome</keyword>
<dbReference type="Proteomes" id="UP000310200">
    <property type="component" value="Unassembled WGS sequence"/>
</dbReference>
<reference evidence="2 3" key="1">
    <citation type="journal article" date="2019" name="Philos. Trans. R. Soc. Lond., B, Biol. Sci.">
        <title>Ant behaviour and brain gene expression of defending hosts depend on the ecological success of the intruding social parasite.</title>
        <authorList>
            <person name="Kaur R."/>
            <person name="Stoldt M."/>
            <person name="Jongepier E."/>
            <person name="Feldmeyer B."/>
            <person name="Menzel F."/>
            <person name="Bornberg-Bauer E."/>
            <person name="Foitzik S."/>
        </authorList>
    </citation>
    <scope>NUCLEOTIDE SEQUENCE [LARGE SCALE GENOMIC DNA]</scope>
    <source>
        <tissue evidence="2">Whole body</tissue>
    </source>
</reference>
<feature type="compositionally biased region" description="Polar residues" evidence="1">
    <location>
        <begin position="116"/>
        <end position="133"/>
    </location>
</feature>
<protein>
    <submittedName>
        <fullName evidence="2">Uncharacterized protein</fullName>
    </submittedName>
</protein>
<dbReference type="AlphaFoldDB" id="A0A4S2KTG2"/>
<proteinExistence type="predicted"/>
<evidence type="ECO:0000313" key="3">
    <source>
        <dbReference type="Proteomes" id="UP000310200"/>
    </source>
</evidence>
<dbReference type="EMBL" id="QBLH01001669">
    <property type="protein sequence ID" value="TGZ51409.1"/>
    <property type="molecule type" value="Genomic_DNA"/>
</dbReference>
<organism evidence="2 3">
    <name type="scientific">Temnothorax longispinosus</name>
    <dbReference type="NCBI Taxonomy" id="300112"/>
    <lineage>
        <taxon>Eukaryota</taxon>
        <taxon>Metazoa</taxon>
        <taxon>Ecdysozoa</taxon>
        <taxon>Arthropoda</taxon>
        <taxon>Hexapoda</taxon>
        <taxon>Insecta</taxon>
        <taxon>Pterygota</taxon>
        <taxon>Neoptera</taxon>
        <taxon>Endopterygota</taxon>
        <taxon>Hymenoptera</taxon>
        <taxon>Apocrita</taxon>
        <taxon>Aculeata</taxon>
        <taxon>Formicoidea</taxon>
        <taxon>Formicidae</taxon>
        <taxon>Myrmicinae</taxon>
        <taxon>Temnothorax</taxon>
    </lineage>
</organism>
<gene>
    <name evidence="2" type="ORF">DBV15_08971</name>
</gene>
<name>A0A4S2KTG2_9HYME</name>
<feature type="region of interest" description="Disordered" evidence="1">
    <location>
        <begin position="115"/>
        <end position="135"/>
    </location>
</feature>
<evidence type="ECO:0000313" key="2">
    <source>
        <dbReference type="EMBL" id="TGZ51409.1"/>
    </source>
</evidence>
<evidence type="ECO:0000256" key="1">
    <source>
        <dbReference type="SAM" id="MobiDB-lite"/>
    </source>
</evidence>
<accession>A0A4S2KTG2</accession>
<comment type="caution">
    <text evidence="2">The sequence shown here is derived from an EMBL/GenBank/DDBJ whole genome shotgun (WGS) entry which is preliminary data.</text>
</comment>